<dbReference type="InterPro" id="IPR023997">
    <property type="entry name" value="TonB-dep_OMP_SusC/RagA_CS"/>
</dbReference>
<evidence type="ECO:0000256" key="5">
    <source>
        <dbReference type="ARBA" id="ARBA00023136"/>
    </source>
</evidence>
<evidence type="ECO:0000256" key="8">
    <source>
        <dbReference type="SAM" id="SignalP"/>
    </source>
</evidence>
<dbReference type="InterPro" id="IPR039426">
    <property type="entry name" value="TonB-dep_rcpt-like"/>
</dbReference>
<keyword evidence="5 7" id="KW-0472">Membrane</keyword>
<dbReference type="Gene3D" id="2.170.130.10">
    <property type="entry name" value="TonB-dependent receptor, plug domain"/>
    <property type="match status" value="1"/>
</dbReference>
<comment type="subcellular location">
    <subcellularLocation>
        <location evidence="1 7">Cell outer membrane</location>
        <topology evidence="1 7">Multi-pass membrane protein</topology>
    </subcellularLocation>
</comment>
<gene>
    <name evidence="10" type="ORF">C8N40_105209</name>
</gene>
<dbReference type="NCBIfam" id="TIGR04057">
    <property type="entry name" value="SusC_RagA_signa"/>
    <property type="match status" value="1"/>
</dbReference>
<accession>A0A2T5YHW4</accession>
<keyword evidence="8" id="KW-0732">Signal</keyword>
<evidence type="ECO:0000256" key="7">
    <source>
        <dbReference type="PROSITE-ProRule" id="PRU01360"/>
    </source>
</evidence>
<dbReference type="Pfam" id="PF07715">
    <property type="entry name" value="Plug"/>
    <property type="match status" value="1"/>
</dbReference>
<dbReference type="InterPro" id="IPR037066">
    <property type="entry name" value="Plug_dom_sf"/>
</dbReference>
<evidence type="ECO:0000256" key="4">
    <source>
        <dbReference type="ARBA" id="ARBA00022692"/>
    </source>
</evidence>
<dbReference type="GO" id="GO:0009279">
    <property type="term" value="C:cell outer membrane"/>
    <property type="evidence" value="ECO:0007669"/>
    <property type="project" value="UniProtKB-SubCell"/>
</dbReference>
<protein>
    <submittedName>
        <fullName evidence="10">TonB-linked SusC/RagA family outer membrane protein</fullName>
    </submittedName>
</protein>
<dbReference type="InterPro" id="IPR023996">
    <property type="entry name" value="TonB-dep_OMP_SusC/RagA"/>
</dbReference>
<keyword evidence="2 7" id="KW-0813">Transport</keyword>
<dbReference type="SUPFAM" id="SSF49464">
    <property type="entry name" value="Carboxypeptidase regulatory domain-like"/>
    <property type="match status" value="1"/>
</dbReference>
<dbReference type="PROSITE" id="PS52016">
    <property type="entry name" value="TONB_DEPENDENT_REC_3"/>
    <property type="match status" value="1"/>
</dbReference>
<dbReference type="Gene3D" id="2.60.40.1120">
    <property type="entry name" value="Carboxypeptidase-like, regulatory domain"/>
    <property type="match status" value="1"/>
</dbReference>
<keyword evidence="4 7" id="KW-0812">Transmembrane</keyword>
<dbReference type="SUPFAM" id="SSF56935">
    <property type="entry name" value="Porins"/>
    <property type="match status" value="1"/>
</dbReference>
<dbReference type="InterPro" id="IPR012910">
    <property type="entry name" value="Plug_dom"/>
</dbReference>
<dbReference type="FunFam" id="2.170.130.10:FF:000008">
    <property type="entry name" value="SusC/RagA family TonB-linked outer membrane protein"/>
    <property type="match status" value="1"/>
</dbReference>
<evidence type="ECO:0000256" key="2">
    <source>
        <dbReference type="ARBA" id="ARBA00022448"/>
    </source>
</evidence>
<keyword evidence="6 7" id="KW-0998">Cell outer membrane</keyword>
<feature type="chain" id="PRO_5015494980" evidence="8">
    <location>
        <begin position="32"/>
        <end position="1052"/>
    </location>
</feature>
<dbReference type="Proteomes" id="UP000244225">
    <property type="component" value="Unassembled WGS sequence"/>
</dbReference>
<evidence type="ECO:0000313" key="10">
    <source>
        <dbReference type="EMBL" id="PTX18917.1"/>
    </source>
</evidence>
<feature type="signal peptide" evidence="8">
    <location>
        <begin position="1"/>
        <end position="31"/>
    </location>
</feature>
<evidence type="ECO:0000259" key="9">
    <source>
        <dbReference type="Pfam" id="PF07715"/>
    </source>
</evidence>
<feature type="domain" description="TonB-dependent receptor plug" evidence="9">
    <location>
        <begin position="174"/>
        <end position="280"/>
    </location>
</feature>
<dbReference type="NCBIfam" id="TIGR04056">
    <property type="entry name" value="OMP_RagA_SusC"/>
    <property type="match status" value="1"/>
</dbReference>
<comment type="similarity">
    <text evidence="7">Belongs to the TonB-dependent receptor family.</text>
</comment>
<evidence type="ECO:0000256" key="1">
    <source>
        <dbReference type="ARBA" id="ARBA00004571"/>
    </source>
</evidence>
<dbReference type="InterPro" id="IPR008969">
    <property type="entry name" value="CarboxyPept-like_regulatory"/>
</dbReference>
<evidence type="ECO:0000256" key="3">
    <source>
        <dbReference type="ARBA" id="ARBA00022452"/>
    </source>
</evidence>
<sequence>MKKSLHVICKLSKFALVGSVLQVAFLTYAYADSSRPREVLKSVEGSSTESQLNLSSPIGLALQAEEPSGGNRMKGNLFNLTGQQAPVSGRVTDQAGVPLPGVTVIVKGTTTGTTTDLEGRYTLTVPENSTLVFSFIGYLSKEVVVGNQGRIDITLAENVSALDEVVVVGYGTVKKRDLTGSVASIKGEELTAFPVPDPIMALQGRASGVQISQNTGAPDGDYTIRIRGVNSILGNNSPLFIVDGIPFDSYALNSYDIESIEILKDASATAIYGSRGANGVILVTTKRGREGQANISYNFDYGLQSPIKKLELMDAQEWARFYNEYLVNAKILEEAPFSETEIAGMGKGTDWQDLMLQDAPISNHNLTFSGGSERMRYFVSASALLRDGMIENSSFDKYNVRSTLDFSPNRLVDVSLQMGYSSIDRMNQSNGGGHGGSSMFSALYSASPLFTPYDDNGDYKDLRSWFSWSSHEIRNPVMIANETSYRTVTNLSNVNASVSLKPLEGLSIKSTLGLQASDGRYDGYTTSRYIYQNNSASVNHQRAMSIVNENIANYKLAIGNTHNFDILGGFTYQQAVNKSIAASGNTFLSDVPLTNALGSAGTVNTPNTGYSKWALMSYLGRLNYSYKGKYLATASIRADGSSRYSPGQRWGYFPSGALAWNVSEEPFLKDAAALSELKLRTSFGQTGSTAIDPYSTQVLLRSGKTATGNGNYTYYAPGTTYPEPLKWETTTQWDIGFDLGFFNQRLEITADYYQKNTTDLLNTVFLPTSSGFTSTTRNIGRMNNRGVELTVAGRLVEKQDLQVKSSLNISRNKNEVVELANGDDILGATHTSFGAGSITIIREGEPLGAFYLYKDAGLDETGQLSYEDLNGDGKYTDVDDRYIAGSPYPDFTYGFNTDVTYKNWAVNVFLQGSYGNDVFNLSEMRNYSYSQGMNVERKVYHESWREGQDNSNANYPRIERVGPQKYSDRYLEDGSYLRLKNISLAYFIPIQNSLSWVKGLNVFVSAQNYLTLTKYTGVDPEVSSKGGDVNSGIDHFTYPNTKMVTFGAKVQF</sequence>
<comment type="caution">
    <text evidence="10">The sequence shown here is derived from an EMBL/GenBank/DDBJ whole genome shotgun (WGS) entry which is preliminary data.</text>
</comment>
<dbReference type="AlphaFoldDB" id="A0A2T5YHW4"/>
<keyword evidence="11" id="KW-1185">Reference proteome</keyword>
<name>A0A2T5YHW4_9BACT</name>
<dbReference type="Pfam" id="PF13715">
    <property type="entry name" value="CarbopepD_reg_2"/>
    <property type="match status" value="1"/>
</dbReference>
<dbReference type="Gene3D" id="2.40.170.20">
    <property type="entry name" value="TonB-dependent receptor, beta-barrel domain"/>
    <property type="match status" value="1"/>
</dbReference>
<organism evidence="10 11">
    <name type="scientific">Pontibacter mucosus</name>
    <dbReference type="NCBI Taxonomy" id="1649266"/>
    <lineage>
        <taxon>Bacteria</taxon>
        <taxon>Pseudomonadati</taxon>
        <taxon>Bacteroidota</taxon>
        <taxon>Cytophagia</taxon>
        <taxon>Cytophagales</taxon>
        <taxon>Hymenobacteraceae</taxon>
        <taxon>Pontibacter</taxon>
    </lineage>
</organism>
<evidence type="ECO:0000256" key="6">
    <source>
        <dbReference type="ARBA" id="ARBA00023237"/>
    </source>
</evidence>
<dbReference type="FunFam" id="2.60.40.1120:FF:000003">
    <property type="entry name" value="Outer membrane protein Omp121"/>
    <property type="match status" value="1"/>
</dbReference>
<dbReference type="InterPro" id="IPR036942">
    <property type="entry name" value="Beta-barrel_TonB_sf"/>
</dbReference>
<dbReference type="EMBL" id="QBKI01000005">
    <property type="protein sequence ID" value="PTX18917.1"/>
    <property type="molecule type" value="Genomic_DNA"/>
</dbReference>
<reference evidence="10 11" key="1">
    <citation type="submission" date="2018-04" db="EMBL/GenBank/DDBJ databases">
        <title>Genomic Encyclopedia of Archaeal and Bacterial Type Strains, Phase II (KMG-II): from individual species to whole genera.</title>
        <authorList>
            <person name="Goeker M."/>
        </authorList>
    </citation>
    <scope>NUCLEOTIDE SEQUENCE [LARGE SCALE GENOMIC DNA]</scope>
    <source>
        <strain evidence="10 11">DSM 100162</strain>
    </source>
</reference>
<evidence type="ECO:0000313" key="11">
    <source>
        <dbReference type="Proteomes" id="UP000244225"/>
    </source>
</evidence>
<proteinExistence type="inferred from homology"/>
<keyword evidence="3 7" id="KW-1134">Transmembrane beta strand</keyword>